<organism evidence="1 2">
    <name type="scientific">Methyloceanibacter marginalis</name>
    <dbReference type="NCBI Taxonomy" id="1774971"/>
    <lineage>
        <taxon>Bacteria</taxon>
        <taxon>Pseudomonadati</taxon>
        <taxon>Pseudomonadota</taxon>
        <taxon>Alphaproteobacteria</taxon>
        <taxon>Hyphomicrobiales</taxon>
        <taxon>Hyphomicrobiaceae</taxon>
        <taxon>Methyloceanibacter</taxon>
    </lineage>
</organism>
<name>A0A1E3W8E1_9HYPH</name>
<reference evidence="1 2" key="1">
    <citation type="journal article" date="2016" name="Environ. Microbiol.">
        <title>New Methyloceanibacter diversity from North Sea sediments includes methanotroph containing solely the soluble methane monooxygenase.</title>
        <authorList>
            <person name="Vekeman B."/>
            <person name="Kerckhof F.M."/>
            <person name="Cremers G."/>
            <person name="de Vos P."/>
            <person name="Vandamme P."/>
            <person name="Boon N."/>
            <person name="Op den Camp H.J."/>
            <person name="Heylen K."/>
        </authorList>
    </citation>
    <scope>NUCLEOTIDE SEQUENCE [LARGE SCALE GENOMIC DNA]</scope>
    <source>
        <strain evidence="1 2">R-67177</strain>
    </source>
</reference>
<evidence type="ECO:0000313" key="2">
    <source>
        <dbReference type="Proteomes" id="UP000095042"/>
    </source>
</evidence>
<sequence>MPYDEDSYELSLTATARLLYLLQRLTEDEVLEREAALAILGNAAEALISNPIEMMEVHYKASTLICEEIVPRVRENLHRERMSELSERMGAP</sequence>
<accession>A0A1E3W8E1</accession>
<keyword evidence="2" id="KW-1185">Reference proteome</keyword>
<evidence type="ECO:0000313" key="1">
    <source>
        <dbReference type="EMBL" id="ODS02088.1"/>
    </source>
</evidence>
<protein>
    <submittedName>
        <fullName evidence="1">Uncharacterized protein</fullName>
    </submittedName>
</protein>
<dbReference type="Proteomes" id="UP000095042">
    <property type="component" value="Unassembled WGS sequence"/>
</dbReference>
<dbReference type="EMBL" id="LPWD01000415">
    <property type="protein sequence ID" value="ODS02088.1"/>
    <property type="molecule type" value="Genomic_DNA"/>
</dbReference>
<gene>
    <name evidence="1" type="ORF">AUC71_02450</name>
</gene>
<dbReference type="RefSeq" id="WP_069624735.1">
    <property type="nucleotide sequence ID" value="NZ_LPWD01000415.1"/>
</dbReference>
<comment type="caution">
    <text evidence="1">The sequence shown here is derived from an EMBL/GenBank/DDBJ whole genome shotgun (WGS) entry which is preliminary data.</text>
</comment>
<dbReference type="AlphaFoldDB" id="A0A1E3W8E1"/>
<proteinExistence type="predicted"/>